<reference evidence="4" key="1">
    <citation type="journal article" date="2006" name="Science">
        <title>Ancient noncoding elements conserved in the human genome.</title>
        <authorList>
            <person name="Venkatesh B."/>
            <person name="Kirkness E.F."/>
            <person name="Loh Y.H."/>
            <person name="Halpern A.L."/>
            <person name="Lee A.P."/>
            <person name="Johnson J."/>
            <person name="Dandona N."/>
            <person name="Viswanathan L.D."/>
            <person name="Tay A."/>
            <person name="Venter J.C."/>
            <person name="Strausberg R.L."/>
            <person name="Brenner S."/>
        </authorList>
    </citation>
    <scope>NUCLEOTIDE SEQUENCE [LARGE SCALE GENOMIC DNA]</scope>
</reference>
<dbReference type="Pfam" id="PF25757">
    <property type="entry name" value="TPR_DNAAF5"/>
    <property type="match status" value="1"/>
</dbReference>
<dbReference type="GO" id="GO:0005737">
    <property type="term" value="C:cytoplasm"/>
    <property type="evidence" value="ECO:0007669"/>
    <property type="project" value="TreeGrafter"/>
</dbReference>
<reference evidence="3" key="5">
    <citation type="submission" date="2025-09" db="UniProtKB">
        <authorList>
            <consortium name="Ensembl"/>
        </authorList>
    </citation>
    <scope>IDENTIFICATION</scope>
</reference>
<dbReference type="GO" id="GO:0036158">
    <property type="term" value="P:outer dynein arm assembly"/>
    <property type="evidence" value="ECO:0007669"/>
    <property type="project" value="TreeGrafter"/>
</dbReference>
<evidence type="ECO:0000313" key="3">
    <source>
        <dbReference type="Ensembl" id="ENSCMIP00000011350.1"/>
    </source>
</evidence>
<dbReference type="SUPFAM" id="SSF48371">
    <property type="entry name" value="ARM repeat"/>
    <property type="match status" value="1"/>
</dbReference>
<proteinExistence type="predicted"/>
<dbReference type="Proteomes" id="UP000314986">
    <property type="component" value="Unassembled WGS sequence"/>
</dbReference>
<feature type="domain" description="Dynein axonemal assembly factor 5 TPR repeats" evidence="2">
    <location>
        <begin position="25"/>
        <end position="306"/>
    </location>
</feature>
<dbReference type="InterPro" id="IPR011989">
    <property type="entry name" value="ARM-like"/>
</dbReference>
<evidence type="ECO:0000259" key="2">
    <source>
        <dbReference type="Pfam" id="PF25757"/>
    </source>
</evidence>
<reference evidence="4" key="3">
    <citation type="journal article" date="2014" name="Nature">
        <title>Elephant shark genome provides unique insights into gnathostome evolution.</title>
        <authorList>
            <consortium name="International Elephant Shark Genome Sequencing Consortium"/>
            <person name="Venkatesh B."/>
            <person name="Lee A.P."/>
            <person name="Ravi V."/>
            <person name="Maurya A.K."/>
            <person name="Lian M.M."/>
            <person name="Swann J.B."/>
            <person name="Ohta Y."/>
            <person name="Flajnik M.F."/>
            <person name="Sutoh Y."/>
            <person name="Kasahara M."/>
            <person name="Hoon S."/>
            <person name="Gangu V."/>
            <person name="Roy S.W."/>
            <person name="Irimia M."/>
            <person name="Korzh V."/>
            <person name="Kondrychyn I."/>
            <person name="Lim Z.W."/>
            <person name="Tay B.H."/>
            <person name="Tohari S."/>
            <person name="Kong K.W."/>
            <person name="Ho S."/>
            <person name="Lorente-Galdos B."/>
            <person name="Quilez J."/>
            <person name="Marques-Bonet T."/>
            <person name="Raney B.J."/>
            <person name="Ingham P.W."/>
            <person name="Tay A."/>
            <person name="Hillier L.W."/>
            <person name="Minx P."/>
            <person name="Boehm T."/>
            <person name="Wilson R.K."/>
            <person name="Brenner S."/>
            <person name="Warren W.C."/>
        </authorList>
    </citation>
    <scope>NUCLEOTIDE SEQUENCE [LARGE SCALE GENOMIC DNA]</scope>
</reference>
<dbReference type="Gene3D" id="1.25.10.10">
    <property type="entry name" value="Leucine-rich Repeat Variant"/>
    <property type="match status" value="3"/>
</dbReference>
<evidence type="ECO:0000313" key="4">
    <source>
        <dbReference type="Proteomes" id="UP000314986"/>
    </source>
</evidence>
<name>A0A4W3H7M4_CALMI</name>
<dbReference type="InterPro" id="IPR057978">
    <property type="entry name" value="TPR_DAAF5"/>
</dbReference>
<dbReference type="InterPro" id="IPR056497">
    <property type="entry name" value="HEAT_DAAF5"/>
</dbReference>
<reference evidence="3" key="4">
    <citation type="submission" date="2025-08" db="UniProtKB">
        <authorList>
            <consortium name="Ensembl"/>
        </authorList>
    </citation>
    <scope>IDENTIFICATION</scope>
</reference>
<dbReference type="InterPro" id="IPR016024">
    <property type="entry name" value="ARM-type_fold"/>
</dbReference>
<protein>
    <submittedName>
        <fullName evidence="3">Dynein axonemal assembly factor 5</fullName>
    </submittedName>
</protein>
<dbReference type="Ensembl" id="ENSCMIT00000011631.1">
    <property type="protein sequence ID" value="ENSCMIP00000011350.1"/>
    <property type="gene ID" value="ENSCMIG00000005891.1"/>
</dbReference>
<accession>A0A4W3H7M4</accession>
<sequence length="836" mass="94413">MAAVGDERVAAEACQAVNRHLNSLVHPSKRSRLRALECIRAESVQKPLSSGVLQRLLDACLKPLLQSLSDPAERCRELAVQTLADFVRAVPEPRRALPYLIPALVQRLGQEELSEPAEELRLALLELLLLTVDVCGQQLAAYLDDMVRILQRTIVDPFPEVKKKSCECASKYARWTPETFHMQSESLIKPLMQTISHQHSKVRVAVIKATGTVIQCGNGKSVDDVISHLAQRLFDDTPSVRHAVTDVVGSWLLELRDRYSFFHKLIPLLLSSCSDDMPHIRDLAYDYWKKVGLQWQRENEEDLKDKLDWSAPTPVLYPPGEKRPELGCRELVFRNLYRLLPAISRDITDWVVGTRVKASQLLIILLLHAEDHITQHMELLLSTLYRSCMDEEPLIVQNSVKSAELIGIFVNPEVFLKLILTTLDKSACSAHLMVLSAVLKGSSGPILHPHLMRIGTTLALPDVCQASEKLEYLEQELLCVQTLITVCGKSCSEISLQLLKVMVTITSVTSDQELKNKVEKTLACLATVQNLDSFLDLYRQHMSQLIGWVAATEHQWTTYSVEHRQFETLITQSGPVLGESIHEVFPVLTACLQPNRDPEMRLKLFTVLSKLLLKSNETLNSQGQFSNYLETLVKDILVPNLLWHAGRTAAAVRTIAVSCLWALLHSQILTQQQTFTVYEDLVPKVISALDEDSKIARTLACRILSTVMKLCGNQLNPDQLNKIYPELLKRMDDGLDEVRVEAAKALAIWFHCTGNDYDRILFRSHIEFLYRGLLVHMDDPERDIQTTVLDVLKAGSFIFPQVLIQEIEAVKHKHRTPHYCEQLLQIIQSIVSVPAL</sequence>
<dbReference type="AlphaFoldDB" id="A0A4W3H7M4"/>
<organism evidence="3 4">
    <name type="scientific">Callorhinchus milii</name>
    <name type="common">Ghost shark</name>
    <dbReference type="NCBI Taxonomy" id="7868"/>
    <lineage>
        <taxon>Eukaryota</taxon>
        <taxon>Metazoa</taxon>
        <taxon>Chordata</taxon>
        <taxon>Craniata</taxon>
        <taxon>Vertebrata</taxon>
        <taxon>Chondrichthyes</taxon>
        <taxon>Holocephali</taxon>
        <taxon>Chimaeriformes</taxon>
        <taxon>Callorhinchidae</taxon>
        <taxon>Callorhinchus</taxon>
    </lineage>
</organism>
<gene>
    <name evidence="3" type="primary">LOC103178684</name>
</gene>
<dbReference type="PANTHER" id="PTHR16216">
    <property type="entry name" value="DYNEIN ASSEMBLY FACTOR 5, AXONEMAL"/>
    <property type="match status" value="1"/>
</dbReference>
<dbReference type="GeneTree" id="ENSGT00390000005666"/>
<dbReference type="PANTHER" id="PTHR16216:SF2">
    <property type="entry name" value="DYNEIN AXONEMAL ASSEMBLY FACTOR 5"/>
    <property type="match status" value="1"/>
</dbReference>
<dbReference type="GO" id="GO:0003341">
    <property type="term" value="P:cilium movement"/>
    <property type="evidence" value="ECO:0007669"/>
    <property type="project" value="TreeGrafter"/>
</dbReference>
<dbReference type="FunFam" id="1.25.10.10:FF:000746">
    <property type="entry name" value="Dynein assembly factor 5, axonemal"/>
    <property type="match status" value="1"/>
</dbReference>
<reference evidence="4" key="2">
    <citation type="journal article" date="2007" name="PLoS Biol.">
        <title>Survey sequencing and comparative analysis of the elephant shark (Callorhinchus milii) genome.</title>
        <authorList>
            <person name="Venkatesh B."/>
            <person name="Kirkness E.F."/>
            <person name="Loh Y.H."/>
            <person name="Halpern A.L."/>
            <person name="Lee A.P."/>
            <person name="Johnson J."/>
            <person name="Dandona N."/>
            <person name="Viswanathan L.D."/>
            <person name="Tay A."/>
            <person name="Venter J.C."/>
            <person name="Strausberg R.L."/>
            <person name="Brenner S."/>
        </authorList>
    </citation>
    <scope>NUCLEOTIDE SEQUENCE [LARGE SCALE GENOMIC DNA]</scope>
</reference>
<keyword evidence="4" id="KW-1185">Reference proteome</keyword>
<dbReference type="GO" id="GO:0045505">
    <property type="term" value="F:dynein intermediate chain binding"/>
    <property type="evidence" value="ECO:0007669"/>
    <property type="project" value="TreeGrafter"/>
</dbReference>
<evidence type="ECO:0000259" key="1">
    <source>
        <dbReference type="Pfam" id="PF24573"/>
    </source>
</evidence>
<dbReference type="Pfam" id="PF24573">
    <property type="entry name" value="HEAT_DAAF5"/>
    <property type="match status" value="1"/>
</dbReference>
<feature type="domain" description="Dynein axonemal assembly factor 5 HEAT-repeat" evidence="1">
    <location>
        <begin position="316"/>
        <end position="508"/>
    </location>
</feature>
<dbReference type="GO" id="GO:0036159">
    <property type="term" value="P:inner dynein arm assembly"/>
    <property type="evidence" value="ECO:0007669"/>
    <property type="project" value="TreeGrafter"/>
</dbReference>
<dbReference type="InterPro" id="IPR052623">
    <property type="entry name" value="DAAF5"/>
</dbReference>